<evidence type="ECO:0000313" key="7">
    <source>
        <dbReference type="EMBL" id="QDB79454.1"/>
    </source>
</evidence>
<keyword evidence="5" id="KW-0460">Magnesium</keyword>
<evidence type="ECO:0000256" key="3">
    <source>
        <dbReference type="ARBA" id="ARBA00022679"/>
    </source>
</evidence>
<dbReference type="InterPro" id="IPR000092">
    <property type="entry name" value="Polyprenyl_synt"/>
</dbReference>
<comment type="cofactor">
    <cofactor evidence="1">
        <name>Mg(2+)</name>
        <dbReference type="ChEBI" id="CHEBI:18420"/>
    </cofactor>
</comment>
<dbReference type="RefSeq" id="WP_139948514.1">
    <property type="nucleotide sequence ID" value="NZ_CP040899.1"/>
</dbReference>
<evidence type="ECO:0000256" key="1">
    <source>
        <dbReference type="ARBA" id="ARBA00001946"/>
    </source>
</evidence>
<keyword evidence="4" id="KW-0479">Metal-binding</keyword>
<dbReference type="Proteomes" id="UP000313948">
    <property type="component" value="Chromosome"/>
</dbReference>
<dbReference type="PANTHER" id="PTHR12001">
    <property type="entry name" value="GERANYLGERANYL PYROPHOSPHATE SYNTHASE"/>
    <property type="match status" value="1"/>
</dbReference>
<keyword evidence="3 6" id="KW-0808">Transferase</keyword>
<evidence type="ECO:0000256" key="5">
    <source>
        <dbReference type="ARBA" id="ARBA00022842"/>
    </source>
</evidence>
<keyword evidence="8" id="KW-1185">Reference proteome</keyword>
<accession>A0ABX5VQW8</accession>
<comment type="similarity">
    <text evidence="2 6">Belongs to the FPP/GGPP synthase family.</text>
</comment>
<protein>
    <submittedName>
        <fullName evidence="7">Polyprenyl synthetase family protein</fullName>
    </submittedName>
</protein>
<dbReference type="PROSITE" id="PS00444">
    <property type="entry name" value="POLYPRENYL_SYNTHASE_2"/>
    <property type="match status" value="1"/>
</dbReference>
<evidence type="ECO:0000256" key="4">
    <source>
        <dbReference type="ARBA" id="ARBA00022723"/>
    </source>
</evidence>
<reference evidence="7 8" key="1">
    <citation type="submission" date="2019-05" db="EMBL/GenBank/DDBJ databases">
        <title>Georgenia *** sp. nov., and Georgenia *** sp. nov., isolated from the intestinal contents of plateau pika (Ochotona curzoniae) in the Qinghai-Tibet plateau of China.</title>
        <authorList>
            <person name="Tian Z."/>
        </authorList>
    </citation>
    <scope>NUCLEOTIDE SEQUENCE [LARGE SCALE GENOMIC DNA]</scope>
    <source>
        <strain evidence="7 8">Z294</strain>
    </source>
</reference>
<proteinExistence type="inferred from homology"/>
<dbReference type="Gene3D" id="1.10.600.10">
    <property type="entry name" value="Farnesyl Diphosphate Synthase"/>
    <property type="match status" value="1"/>
</dbReference>
<dbReference type="Pfam" id="PF00348">
    <property type="entry name" value="polyprenyl_synt"/>
    <property type="match status" value="1"/>
</dbReference>
<dbReference type="PANTHER" id="PTHR12001:SF85">
    <property type="entry name" value="SHORT CHAIN ISOPRENYL DIPHOSPHATE SYNTHASE"/>
    <property type="match status" value="1"/>
</dbReference>
<evidence type="ECO:0000313" key="8">
    <source>
        <dbReference type="Proteomes" id="UP000313948"/>
    </source>
</evidence>
<dbReference type="SFLD" id="SFLDS00005">
    <property type="entry name" value="Isoprenoid_Synthase_Type_I"/>
    <property type="match status" value="1"/>
</dbReference>
<evidence type="ECO:0000256" key="6">
    <source>
        <dbReference type="RuleBase" id="RU004466"/>
    </source>
</evidence>
<sequence length="360" mass="38139">MAAAPTSGLAALVTDRVRTALREHTVPFHGLEGIEELLSAAEALLGGGKRLRAAFCAAGWGAYSPAPVEAGSAPVLAGSALELFQGAALAHDDLMDGSHTRRGLPAVHRRMAAEHADQGWLGDPERHGAAGAILLGDLLLSVSSVEMDHARRDVVAPATDRARAIWDLMTTEVAVGQYLDVRSQVLPWSETSDVERALTVVKHKSARYSVEHPLTLGAALAGADDDDVERLRRAGLPLGIAFQLRDDVLGVFGEPEVTGKPAGDDLREGKRTVLLALALRNADAAQRARLQADVGRADLTTADVADLRDILERTGAVEEHQELIDEHLEKGLSALADLRLPTATEELLTGLAHSLTARSA</sequence>
<gene>
    <name evidence="7" type="ORF">FE251_08775</name>
</gene>
<organism evidence="7 8">
    <name type="scientific">Georgenia wutianyii</name>
    <dbReference type="NCBI Taxonomy" id="2585135"/>
    <lineage>
        <taxon>Bacteria</taxon>
        <taxon>Bacillati</taxon>
        <taxon>Actinomycetota</taxon>
        <taxon>Actinomycetes</taxon>
        <taxon>Micrococcales</taxon>
        <taxon>Bogoriellaceae</taxon>
        <taxon>Georgenia</taxon>
    </lineage>
</organism>
<dbReference type="InterPro" id="IPR008949">
    <property type="entry name" value="Isoprenoid_synthase_dom_sf"/>
</dbReference>
<dbReference type="EMBL" id="CP040899">
    <property type="protein sequence ID" value="QDB79454.1"/>
    <property type="molecule type" value="Genomic_DNA"/>
</dbReference>
<dbReference type="SUPFAM" id="SSF48576">
    <property type="entry name" value="Terpenoid synthases"/>
    <property type="match status" value="1"/>
</dbReference>
<evidence type="ECO:0000256" key="2">
    <source>
        <dbReference type="ARBA" id="ARBA00006706"/>
    </source>
</evidence>
<dbReference type="InterPro" id="IPR033749">
    <property type="entry name" value="Polyprenyl_synt_CS"/>
</dbReference>
<name>A0ABX5VQW8_9MICO</name>
<dbReference type="CDD" id="cd00685">
    <property type="entry name" value="Trans_IPPS_HT"/>
    <property type="match status" value="1"/>
</dbReference>